<dbReference type="EMBL" id="AP028679">
    <property type="protein sequence ID" value="BEQ13208.1"/>
    <property type="molecule type" value="Genomic_DNA"/>
</dbReference>
<name>A0AAU9E7T6_9BACT</name>
<sequence>MADQSRRGFFRDLLRQGAKTVAAFNEGREEMRLRQEREAFFSSYESSYAMTLCEDEVLMDSARMAGIETEGRDRLEIAKELFDRQGDF</sequence>
<reference evidence="2" key="1">
    <citation type="journal article" date="2023" name="Arch. Microbiol.">
        <title>Desulfoferula mesophilus gen. nov. sp. nov., a mesophilic sulfate-reducing bacterium isolated from a brackish lake sediment.</title>
        <authorList>
            <person name="Watanabe T."/>
            <person name="Yabe T."/>
            <person name="Tsuji J.M."/>
            <person name="Fukui M."/>
        </authorList>
    </citation>
    <scope>NUCLEOTIDE SEQUENCE [LARGE SCALE GENOMIC DNA]</scope>
    <source>
        <strain evidence="2">12FAK</strain>
    </source>
</reference>
<organism evidence="1 2">
    <name type="scientific">Desulfoferula mesophila</name>
    <dbReference type="NCBI Taxonomy" id="3058419"/>
    <lineage>
        <taxon>Bacteria</taxon>
        <taxon>Pseudomonadati</taxon>
        <taxon>Thermodesulfobacteriota</taxon>
        <taxon>Desulfarculia</taxon>
        <taxon>Desulfarculales</taxon>
        <taxon>Desulfarculaceae</taxon>
        <taxon>Desulfoferula</taxon>
    </lineage>
</organism>
<evidence type="ECO:0000313" key="1">
    <source>
        <dbReference type="EMBL" id="BEQ13208.1"/>
    </source>
</evidence>
<gene>
    <name evidence="1" type="ORF">FAK_02740</name>
</gene>
<dbReference type="Proteomes" id="UP001366166">
    <property type="component" value="Chromosome"/>
</dbReference>
<evidence type="ECO:0008006" key="3">
    <source>
        <dbReference type="Google" id="ProtNLM"/>
    </source>
</evidence>
<dbReference type="KEGG" id="dmp:FAK_02740"/>
<dbReference type="AlphaFoldDB" id="A0AAU9E7T6"/>
<accession>A0AAU9E7T6</accession>
<protein>
    <recommendedName>
        <fullName evidence="3">Nif11 domain-containing protein</fullName>
    </recommendedName>
</protein>
<evidence type="ECO:0000313" key="2">
    <source>
        <dbReference type="Proteomes" id="UP001366166"/>
    </source>
</evidence>
<keyword evidence="2" id="KW-1185">Reference proteome</keyword>
<dbReference type="RefSeq" id="WP_338604642.1">
    <property type="nucleotide sequence ID" value="NZ_AP028679.1"/>
</dbReference>
<proteinExistence type="predicted"/>